<keyword evidence="1" id="KW-0732">Signal</keyword>
<reference evidence="2 3" key="1">
    <citation type="journal article" date="2015" name="Genome Announc.">
        <title>Expanding the biotechnology potential of lactobacilli through comparative genomics of 213 strains and associated genera.</title>
        <authorList>
            <person name="Sun Z."/>
            <person name="Harris H.M."/>
            <person name="McCann A."/>
            <person name="Guo C."/>
            <person name="Argimon S."/>
            <person name="Zhang W."/>
            <person name="Yang X."/>
            <person name="Jeffery I.B."/>
            <person name="Cooney J.C."/>
            <person name="Kagawa T.F."/>
            <person name="Liu W."/>
            <person name="Song Y."/>
            <person name="Salvetti E."/>
            <person name="Wrobel A."/>
            <person name="Rasinkangas P."/>
            <person name="Parkhill J."/>
            <person name="Rea M.C."/>
            <person name="O'Sullivan O."/>
            <person name="Ritari J."/>
            <person name="Douillard F.P."/>
            <person name="Paul Ross R."/>
            <person name="Yang R."/>
            <person name="Briner A.E."/>
            <person name="Felis G.E."/>
            <person name="de Vos W.M."/>
            <person name="Barrangou R."/>
            <person name="Klaenhammer T.R."/>
            <person name="Caufield P.W."/>
            <person name="Cui Y."/>
            <person name="Zhang H."/>
            <person name="O'Toole P.W."/>
        </authorList>
    </citation>
    <scope>NUCLEOTIDE SEQUENCE [LARGE SCALE GENOMIC DNA]</scope>
    <source>
        <strain evidence="2 3">DSM 23365</strain>
    </source>
</reference>
<feature type="chain" id="PRO_5006416487" description="Surface layer protein A domain-containing protein" evidence="1">
    <location>
        <begin position="30"/>
        <end position="282"/>
    </location>
</feature>
<dbReference type="OrthoDB" id="2258378at2"/>
<organism evidence="2 3">
    <name type="scientific">Secundilactobacillus similis DSM 23365 = JCM 2765</name>
    <dbReference type="NCBI Taxonomy" id="1423804"/>
    <lineage>
        <taxon>Bacteria</taxon>
        <taxon>Bacillati</taxon>
        <taxon>Bacillota</taxon>
        <taxon>Bacilli</taxon>
        <taxon>Lactobacillales</taxon>
        <taxon>Lactobacillaceae</taxon>
        <taxon>Secundilactobacillus</taxon>
    </lineage>
</organism>
<sequence>MKKWHALAVTGLTTALIALTGIGATSASADSSAFEASLKTIPVQVGNTTVNLTYTQPQSYRYYRLNAALKIKLYGTTQSVTLPKNTIVYGQIDGSGSYVTGDVKPYARFNFKVLSSHIRKNWPKVHAGGSWTSSGTTSQLSKLTPITTPSQMLTKAETANGDQAVLYNAAKYASQTRMLVATTDGYLETYALKKGTQIPVKPIHSVTIRKVTTHGNTTYYYTKYHLTGYKDKHVRKTGNLRYRLTVTNKKQTVTVKTGGDPYYRSVYTVGGVKYYAAAPDPS</sequence>
<feature type="signal peptide" evidence="1">
    <location>
        <begin position="1"/>
        <end position="29"/>
    </location>
</feature>
<evidence type="ECO:0000256" key="1">
    <source>
        <dbReference type="SAM" id="SignalP"/>
    </source>
</evidence>
<dbReference type="AlphaFoldDB" id="A0A0R2EGK4"/>
<protein>
    <recommendedName>
        <fullName evidence="4">Surface layer protein A domain-containing protein</fullName>
    </recommendedName>
</protein>
<proteinExistence type="predicted"/>
<keyword evidence="3" id="KW-1185">Reference proteome</keyword>
<comment type="caution">
    <text evidence="2">The sequence shown here is derived from an EMBL/GenBank/DDBJ whole genome shotgun (WGS) entry which is preliminary data.</text>
</comment>
<gene>
    <name evidence="2" type="ORF">FD14_GL002828</name>
</gene>
<dbReference type="STRING" id="1423804.FD14_GL002828"/>
<evidence type="ECO:0000313" key="3">
    <source>
        <dbReference type="Proteomes" id="UP000051442"/>
    </source>
</evidence>
<evidence type="ECO:0008006" key="4">
    <source>
        <dbReference type="Google" id="ProtNLM"/>
    </source>
</evidence>
<dbReference type="Proteomes" id="UP000051442">
    <property type="component" value="Unassembled WGS sequence"/>
</dbReference>
<dbReference type="RefSeq" id="WP_054733730.1">
    <property type="nucleotide sequence ID" value="NZ_AYZM01000178.1"/>
</dbReference>
<accession>A0A0R2EGK4</accession>
<dbReference type="PATRIC" id="fig|1423804.4.peg.3045"/>
<evidence type="ECO:0000313" key="2">
    <source>
        <dbReference type="EMBL" id="KRN15490.1"/>
    </source>
</evidence>
<dbReference type="EMBL" id="AYZM01000178">
    <property type="protein sequence ID" value="KRN15490.1"/>
    <property type="molecule type" value="Genomic_DNA"/>
</dbReference>
<name>A0A0R2EGK4_9LACO</name>